<evidence type="ECO:0000259" key="1">
    <source>
        <dbReference type="SMART" id="SM00382"/>
    </source>
</evidence>
<dbReference type="InterPro" id="IPR050513">
    <property type="entry name" value="RavA_ATPases"/>
</dbReference>
<dbReference type="RefSeq" id="WP_262567588.1">
    <property type="nucleotide sequence ID" value="NZ_JAPFCC010000001.1"/>
</dbReference>
<dbReference type="EMBL" id="JAPFCC010000001">
    <property type="protein sequence ID" value="MCW7552639.1"/>
    <property type="molecule type" value="Genomic_DNA"/>
</dbReference>
<protein>
    <submittedName>
        <fullName evidence="2">AAA family ATPase</fullName>
    </submittedName>
</protein>
<evidence type="ECO:0000313" key="2">
    <source>
        <dbReference type="EMBL" id="MCW7552639.1"/>
    </source>
</evidence>
<gene>
    <name evidence="2" type="ORF">NX722_08260</name>
</gene>
<proteinExistence type="predicted"/>
<dbReference type="InterPro" id="IPR003593">
    <property type="entry name" value="AAA+_ATPase"/>
</dbReference>
<dbReference type="Pfam" id="PF20030">
    <property type="entry name" value="bpMoxR"/>
    <property type="match status" value="1"/>
</dbReference>
<dbReference type="Proteomes" id="UP001209854">
    <property type="component" value="Unassembled WGS sequence"/>
</dbReference>
<sequence>MRRSIKEKVEQLVEKLGVGLHEREEIVAVALLGALSGQNTFLYGPPGTAKSLISRRISCAFQDSQYFEYLMNRFSTPEEVFGPVSLKALKEDKYTRKTNGYLPTADFAFLDEIWKSSPAVLNTLLTLTNERLFRNGDETQEAPLKALFAASNETPAEGQGLDALYDRFTLRMLVPPLQSREKFESLINGEPVSAEIEVPQELRIDNATWKEIIQGIHSVELSIETLTIISLIRIALGEMEEPVYVSDRRWQKAAIVMKASAMLCGRKQSNHSDALLLRHCLWIEESNRETMIKIVEDAVKDCGFSTDLDMARLDKEKEKLDQEIHKELFHSHDVYDTKTLAGKKYFHVTRDIDNRRSNGEKIDFYIGVEKMKSMNNFHPVDRSGNEMSKVTCTFDAQGSCSIKYKYNYHGHNTLKNYVPKVIFHKGDKKDDINGNCSKLTGKSTSTGQRKLS</sequence>
<comment type="caution">
    <text evidence="2">The sequence shown here is derived from an EMBL/GenBank/DDBJ whole genome shotgun (WGS) entry which is preliminary data.</text>
</comment>
<organism evidence="2 3">
    <name type="scientific">Endozoicomonas gorgoniicola</name>
    <dbReference type="NCBI Taxonomy" id="1234144"/>
    <lineage>
        <taxon>Bacteria</taxon>
        <taxon>Pseudomonadati</taxon>
        <taxon>Pseudomonadota</taxon>
        <taxon>Gammaproteobacteria</taxon>
        <taxon>Oceanospirillales</taxon>
        <taxon>Endozoicomonadaceae</taxon>
        <taxon>Endozoicomonas</taxon>
    </lineage>
</organism>
<accession>A0ABT3MTC3</accession>
<keyword evidence="3" id="KW-1185">Reference proteome</keyword>
<dbReference type="Gene3D" id="3.40.50.300">
    <property type="entry name" value="P-loop containing nucleotide triphosphate hydrolases"/>
    <property type="match status" value="1"/>
</dbReference>
<dbReference type="SMART" id="SM00382">
    <property type="entry name" value="AAA"/>
    <property type="match status" value="1"/>
</dbReference>
<dbReference type="PANTHER" id="PTHR32204:SF0">
    <property type="entry name" value="ATPASE RAVA"/>
    <property type="match status" value="1"/>
</dbReference>
<reference evidence="2 3" key="1">
    <citation type="submission" date="2022-10" db="EMBL/GenBank/DDBJ databases">
        <title>High-quality genome sequences of two octocoral-associated bacteria, Endozoicomonas euniceicola EF212 and Endozoicomonas gorgoniicola PS125.</title>
        <authorList>
            <person name="Chiou Y.-J."/>
            <person name="Chen Y.-H."/>
        </authorList>
    </citation>
    <scope>NUCLEOTIDE SEQUENCE [LARGE SCALE GENOMIC DNA]</scope>
    <source>
        <strain evidence="2 3">PS125</strain>
    </source>
</reference>
<dbReference type="SUPFAM" id="SSF52540">
    <property type="entry name" value="P-loop containing nucleoside triphosphate hydrolases"/>
    <property type="match status" value="1"/>
</dbReference>
<feature type="domain" description="AAA+ ATPase" evidence="1">
    <location>
        <begin position="36"/>
        <end position="178"/>
    </location>
</feature>
<dbReference type="InterPro" id="IPR041538">
    <property type="entry name" value="RavA-like_AAA_lid"/>
</dbReference>
<dbReference type="PANTHER" id="PTHR32204">
    <property type="entry name" value="ATPASE RAVA"/>
    <property type="match status" value="1"/>
</dbReference>
<dbReference type="CDD" id="cd00009">
    <property type="entry name" value="AAA"/>
    <property type="match status" value="1"/>
</dbReference>
<dbReference type="InterPro" id="IPR045427">
    <property type="entry name" value="MoxR"/>
</dbReference>
<evidence type="ECO:0000313" key="3">
    <source>
        <dbReference type="Proteomes" id="UP001209854"/>
    </source>
</evidence>
<dbReference type="InterPro" id="IPR027417">
    <property type="entry name" value="P-loop_NTPase"/>
</dbReference>
<dbReference type="Pfam" id="PF17868">
    <property type="entry name" value="AAA_lid_8"/>
    <property type="match status" value="1"/>
</dbReference>
<name>A0ABT3MTC3_9GAMM</name>